<name>A0A392MGF6_9FABA</name>
<comment type="caution">
    <text evidence="7">The sequence shown here is derived from an EMBL/GenBank/DDBJ whole genome shotgun (WGS) entry which is preliminary data.</text>
</comment>
<gene>
    <name evidence="7" type="ORF">A2U01_0007425</name>
</gene>
<keyword evidence="2" id="KW-0805">Transcription regulation</keyword>
<sequence>MPPVVTRSAEHVNGQRGGGLNRGKLGSEENGRVLGHEEAAKLSQKVVARILLGAGFEAAMEGPIEYLSDVMSKRIVKIGTNLKVLTDSYKKQCSAIELLKMLLKTVGFSNFAPLVDVVKDGSKNIVQQGQQRAHGIQSQLQQQQQNSLRLPQQDETAPLLSIAAATTAIAARRDKSGGHRVSPRRYGHPGCSGRYLCVAGAIARRELRE</sequence>
<feature type="domain" description="Bromodomain associated" evidence="6">
    <location>
        <begin position="39"/>
        <end position="110"/>
    </location>
</feature>
<proteinExistence type="predicted"/>
<dbReference type="GO" id="GO:0005634">
    <property type="term" value="C:nucleus"/>
    <property type="evidence" value="ECO:0007669"/>
    <property type="project" value="UniProtKB-SubCell"/>
</dbReference>
<dbReference type="InterPro" id="IPR009072">
    <property type="entry name" value="Histone-fold"/>
</dbReference>
<evidence type="ECO:0000313" key="8">
    <source>
        <dbReference type="Proteomes" id="UP000265520"/>
    </source>
</evidence>
<dbReference type="InterPro" id="IPR006565">
    <property type="entry name" value="BTP"/>
</dbReference>
<keyword evidence="4" id="KW-0539">Nucleus</keyword>
<accession>A0A392MGF6</accession>
<evidence type="ECO:0000256" key="5">
    <source>
        <dbReference type="SAM" id="MobiDB-lite"/>
    </source>
</evidence>
<evidence type="ECO:0000313" key="7">
    <source>
        <dbReference type="EMBL" id="MCH86567.1"/>
    </source>
</evidence>
<dbReference type="AlphaFoldDB" id="A0A392MGF6"/>
<dbReference type="PANTHER" id="PTHR37604:SF1">
    <property type="entry name" value="TRANSCRIPTION INITIATION FACTOR TFIID SUBUNIT"/>
    <property type="match status" value="1"/>
</dbReference>
<feature type="region of interest" description="Disordered" evidence="5">
    <location>
        <begin position="1"/>
        <end position="28"/>
    </location>
</feature>
<dbReference type="Gene3D" id="1.10.20.10">
    <property type="entry name" value="Histone, subunit A"/>
    <property type="match status" value="1"/>
</dbReference>
<evidence type="ECO:0000259" key="6">
    <source>
        <dbReference type="Pfam" id="PF07524"/>
    </source>
</evidence>
<organism evidence="7 8">
    <name type="scientific">Trifolium medium</name>
    <dbReference type="NCBI Taxonomy" id="97028"/>
    <lineage>
        <taxon>Eukaryota</taxon>
        <taxon>Viridiplantae</taxon>
        <taxon>Streptophyta</taxon>
        <taxon>Embryophyta</taxon>
        <taxon>Tracheophyta</taxon>
        <taxon>Spermatophyta</taxon>
        <taxon>Magnoliopsida</taxon>
        <taxon>eudicotyledons</taxon>
        <taxon>Gunneridae</taxon>
        <taxon>Pentapetalae</taxon>
        <taxon>rosids</taxon>
        <taxon>fabids</taxon>
        <taxon>Fabales</taxon>
        <taxon>Fabaceae</taxon>
        <taxon>Papilionoideae</taxon>
        <taxon>50 kb inversion clade</taxon>
        <taxon>NPAAA clade</taxon>
        <taxon>Hologalegina</taxon>
        <taxon>IRL clade</taxon>
        <taxon>Trifolieae</taxon>
        <taxon>Trifolium</taxon>
    </lineage>
</organism>
<keyword evidence="8" id="KW-1185">Reference proteome</keyword>
<comment type="subcellular location">
    <subcellularLocation>
        <location evidence="1">Nucleus</location>
    </subcellularLocation>
</comment>
<evidence type="ECO:0000256" key="1">
    <source>
        <dbReference type="ARBA" id="ARBA00004123"/>
    </source>
</evidence>
<keyword evidence="3" id="KW-0804">Transcription</keyword>
<dbReference type="Proteomes" id="UP000265520">
    <property type="component" value="Unassembled WGS sequence"/>
</dbReference>
<dbReference type="PANTHER" id="PTHR37604">
    <property type="entry name" value="TRANSCRIPTION INITIATION FACTOR TFIID SUBUNIT"/>
    <property type="match status" value="1"/>
</dbReference>
<evidence type="ECO:0000256" key="3">
    <source>
        <dbReference type="ARBA" id="ARBA00023163"/>
    </source>
</evidence>
<dbReference type="GO" id="GO:0046982">
    <property type="term" value="F:protein heterodimerization activity"/>
    <property type="evidence" value="ECO:0007669"/>
    <property type="project" value="InterPro"/>
</dbReference>
<protein>
    <submittedName>
        <fullName evidence="7">Mediator of RNA polymerase II transcription subunit</fullName>
    </submittedName>
</protein>
<evidence type="ECO:0000256" key="2">
    <source>
        <dbReference type="ARBA" id="ARBA00023015"/>
    </source>
</evidence>
<reference evidence="7 8" key="1">
    <citation type="journal article" date="2018" name="Front. Plant Sci.">
        <title>Red Clover (Trifolium pratense) and Zigzag Clover (T. medium) - A Picture of Genomic Similarities and Differences.</title>
        <authorList>
            <person name="Dluhosova J."/>
            <person name="Istvanek J."/>
            <person name="Nedelnik J."/>
            <person name="Repkova J."/>
        </authorList>
    </citation>
    <scope>NUCLEOTIDE SEQUENCE [LARGE SCALE GENOMIC DNA]</scope>
    <source>
        <strain evidence="8">cv. 10/8</strain>
        <tissue evidence="7">Leaf</tissue>
    </source>
</reference>
<dbReference type="Pfam" id="PF07524">
    <property type="entry name" value="Bromo_TP"/>
    <property type="match status" value="1"/>
</dbReference>
<dbReference type="EMBL" id="LXQA010010537">
    <property type="protein sequence ID" value="MCH86567.1"/>
    <property type="molecule type" value="Genomic_DNA"/>
</dbReference>
<evidence type="ECO:0000256" key="4">
    <source>
        <dbReference type="ARBA" id="ARBA00023242"/>
    </source>
</evidence>